<protein>
    <submittedName>
        <fullName evidence="2">Uncharacterized protein</fullName>
    </submittedName>
</protein>
<feature type="compositionally biased region" description="Pro residues" evidence="1">
    <location>
        <begin position="40"/>
        <end position="50"/>
    </location>
</feature>
<keyword evidence="3" id="KW-1185">Reference proteome</keyword>
<name>A0ABP9EIG6_9ACTN</name>
<feature type="region of interest" description="Disordered" evidence="1">
    <location>
        <begin position="23"/>
        <end position="55"/>
    </location>
</feature>
<comment type="caution">
    <text evidence="2">The sequence shown here is derived from an EMBL/GenBank/DDBJ whole genome shotgun (WGS) entry which is preliminary data.</text>
</comment>
<reference evidence="3" key="1">
    <citation type="journal article" date="2019" name="Int. J. Syst. Evol. Microbiol.">
        <title>The Global Catalogue of Microorganisms (GCM) 10K type strain sequencing project: providing services to taxonomists for standard genome sequencing and annotation.</title>
        <authorList>
            <consortium name="The Broad Institute Genomics Platform"/>
            <consortium name="The Broad Institute Genome Sequencing Center for Infectious Disease"/>
            <person name="Wu L."/>
            <person name="Ma J."/>
        </authorList>
    </citation>
    <scope>NUCLEOTIDE SEQUENCE [LARGE SCALE GENOMIC DNA]</scope>
    <source>
        <strain evidence="3">JCM 13006</strain>
    </source>
</reference>
<dbReference type="RefSeq" id="WP_345700846.1">
    <property type="nucleotide sequence ID" value="NZ_BAABIS010000001.1"/>
</dbReference>
<sequence>MTDAYELTLSVRLPATTPGHRLAALRGHLGDPGSPATPDAAPPSPAPPSPALLDCAGELTEAPDGWVLTAHRSVRAEEFGPLGELLAELAGLTGIEGPVVLGQLRSPASQVAEPLLTRRGAVVWPVGAA</sequence>
<dbReference type="Proteomes" id="UP001501752">
    <property type="component" value="Unassembled WGS sequence"/>
</dbReference>
<organism evidence="2 3">
    <name type="scientific">Kitasatospora terrestris</name>
    <dbReference type="NCBI Taxonomy" id="258051"/>
    <lineage>
        <taxon>Bacteria</taxon>
        <taxon>Bacillati</taxon>
        <taxon>Actinomycetota</taxon>
        <taxon>Actinomycetes</taxon>
        <taxon>Kitasatosporales</taxon>
        <taxon>Streptomycetaceae</taxon>
        <taxon>Kitasatospora</taxon>
    </lineage>
</organism>
<evidence type="ECO:0000313" key="2">
    <source>
        <dbReference type="EMBL" id="GAA4879134.1"/>
    </source>
</evidence>
<accession>A0ABP9EIG6</accession>
<dbReference type="EMBL" id="BAABIS010000001">
    <property type="protein sequence ID" value="GAA4879134.1"/>
    <property type="molecule type" value="Genomic_DNA"/>
</dbReference>
<proteinExistence type="predicted"/>
<gene>
    <name evidence="2" type="ORF">GCM10023235_69160</name>
</gene>
<evidence type="ECO:0000313" key="3">
    <source>
        <dbReference type="Proteomes" id="UP001501752"/>
    </source>
</evidence>
<evidence type="ECO:0000256" key="1">
    <source>
        <dbReference type="SAM" id="MobiDB-lite"/>
    </source>
</evidence>